<gene>
    <name evidence="2" type="ORF">J3U87_24820</name>
</gene>
<dbReference type="Pfam" id="PF05932">
    <property type="entry name" value="CesT"/>
    <property type="match status" value="1"/>
</dbReference>
<dbReference type="Gene3D" id="3.30.1460.10">
    <property type="match status" value="1"/>
</dbReference>
<feature type="compositionally biased region" description="Polar residues" evidence="1">
    <location>
        <begin position="172"/>
        <end position="184"/>
    </location>
</feature>
<dbReference type="Proteomes" id="UP000663929">
    <property type="component" value="Chromosome"/>
</dbReference>
<name>A0A8A4TJ39_SULCO</name>
<reference evidence="2" key="1">
    <citation type="submission" date="2021-03" db="EMBL/GenBank/DDBJ databases">
        <title>Acanthopleuribacteraceae sp. M133.</title>
        <authorList>
            <person name="Wang G."/>
        </authorList>
    </citation>
    <scope>NUCLEOTIDE SEQUENCE</scope>
    <source>
        <strain evidence="2">M133</strain>
    </source>
</reference>
<evidence type="ECO:0000256" key="1">
    <source>
        <dbReference type="SAM" id="MobiDB-lite"/>
    </source>
</evidence>
<keyword evidence="3" id="KW-1185">Reference proteome</keyword>
<accession>A0A8A4TJ39</accession>
<dbReference type="GO" id="GO:0030254">
    <property type="term" value="P:protein secretion by the type III secretion system"/>
    <property type="evidence" value="ECO:0007669"/>
    <property type="project" value="InterPro"/>
</dbReference>
<dbReference type="RefSeq" id="WP_237378469.1">
    <property type="nucleotide sequence ID" value="NZ_CP071793.1"/>
</dbReference>
<proteinExistence type="predicted"/>
<protein>
    <submittedName>
        <fullName evidence="2">CesT family type III secretion system chaperone</fullName>
    </submittedName>
</protein>
<dbReference type="InterPro" id="IPR010261">
    <property type="entry name" value="Tir_chaperone"/>
</dbReference>
<dbReference type="KEGG" id="scor:J3U87_24820"/>
<dbReference type="SUPFAM" id="SSF69635">
    <property type="entry name" value="Type III secretory system chaperone-like"/>
    <property type="match status" value="1"/>
</dbReference>
<organism evidence="2 3">
    <name type="scientific">Sulfidibacter corallicola</name>
    <dbReference type="NCBI Taxonomy" id="2818388"/>
    <lineage>
        <taxon>Bacteria</taxon>
        <taxon>Pseudomonadati</taxon>
        <taxon>Acidobacteriota</taxon>
        <taxon>Holophagae</taxon>
        <taxon>Acanthopleuribacterales</taxon>
        <taxon>Acanthopleuribacteraceae</taxon>
        <taxon>Sulfidibacter</taxon>
    </lineage>
</organism>
<evidence type="ECO:0000313" key="2">
    <source>
        <dbReference type="EMBL" id="QTD48818.1"/>
    </source>
</evidence>
<evidence type="ECO:0000313" key="3">
    <source>
        <dbReference type="Proteomes" id="UP000663929"/>
    </source>
</evidence>
<sequence length="184" mass="19877">MREHWNTVNQWLSQFGGDGMAALALDADGSCAVGSEGFEVHLHALSNDEELYVRVNLLACPADGQEQLFEHALILNKYQEEMGGRAIGFDADSGDLTLCSNLTVGEHDFEGFEAHLMHSIEIAGRLKQQLEVEAVNQDHGGRAVDTAHRISHQVGLTAEDSDASSRGGASAFQHSQTGPMLSFV</sequence>
<dbReference type="EMBL" id="CP071793">
    <property type="protein sequence ID" value="QTD48818.1"/>
    <property type="molecule type" value="Genomic_DNA"/>
</dbReference>
<dbReference type="AlphaFoldDB" id="A0A8A4TJ39"/>
<feature type="region of interest" description="Disordered" evidence="1">
    <location>
        <begin position="156"/>
        <end position="184"/>
    </location>
</feature>